<dbReference type="InterPro" id="IPR023213">
    <property type="entry name" value="CAT-like_dom_sf"/>
</dbReference>
<dbReference type="InterPro" id="IPR000873">
    <property type="entry name" value="AMP-dep_synth/lig_dom"/>
</dbReference>
<dbReference type="InterPro" id="IPR020806">
    <property type="entry name" value="PKS_PP-bd"/>
</dbReference>
<comment type="caution">
    <text evidence="6">The sequence shown here is derived from an EMBL/GenBank/DDBJ whole genome shotgun (WGS) entry which is preliminary data.</text>
</comment>
<dbReference type="FunFam" id="3.40.50.12780:FF:000014">
    <property type="entry name" value="Nonribosomal peptide synthetase 1"/>
    <property type="match status" value="6"/>
</dbReference>
<feature type="region of interest" description="Disordered" evidence="4">
    <location>
        <begin position="5607"/>
        <end position="5658"/>
    </location>
</feature>
<keyword evidence="7" id="KW-1185">Reference proteome</keyword>
<dbReference type="Gene3D" id="3.30.559.10">
    <property type="entry name" value="Chloramphenicol acetyltransferase-like domain"/>
    <property type="match status" value="7"/>
</dbReference>
<reference evidence="6 7" key="1">
    <citation type="journal article" date="2018" name="IMA Fungus">
        <title>IMA Genome-F 9: Draft genome sequence of Annulohypoxylon stygium, Aspergillus mulundensis, Berkeleyomyces basicola (syn. Thielaviopsis basicola), Ceratocystis smalleyi, two Cercospora beticola strains, Coleophoma cylindrospora, Fusarium fracticaudum, Phialophora cf. hyalina, and Morchella septimelata.</title>
        <authorList>
            <person name="Wingfield B.D."/>
            <person name="Bills G.F."/>
            <person name="Dong Y."/>
            <person name="Huang W."/>
            <person name="Nel W.J."/>
            <person name="Swalarsk-Parry B.S."/>
            <person name="Vaghefi N."/>
            <person name="Wilken P.M."/>
            <person name="An Z."/>
            <person name="de Beer Z.W."/>
            <person name="De Vos L."/>
            <person name="Chen L."/>
            <person name="Duong T.A."/>
            <person name="Gao Y."/>
            <person name="Hammerbacher A."/>
            <person name="Kikkert J.R."/>
            <person name="Li Y."/>
            <person name="Li H."/>
            <person name="Li K."/>
            <person name="Li Q."/>
            <person name="Liu X."/>
            <person name="Ma X."/>
            <person name="Naidoo K."/>
            <person name="Pethybridge S.J."/>
            <person name="Sun J."/>
            <person name="Steenkamp E.T."/>
            <person name="van der Nest M.A."/>
            <person name="van Wyk S."/>
            <person name="Wingfield M.J."/>
            <person name="Xiong C."/>
            <person name="Yue Q."/>
            <person name="Zhang X."/>
        </authorList>
    </citation>
    <scope>NUCLEOTIDE SEQUENCE [LARGE SCALE GENOMIC DNA]</scope>
    <source>
        <strain evidence="6 7">BP 5553</strain>
    </source>
</reference>
<dbReference type="Gene3D" id="3.30.559.30">
    <property type="entry name" value="Nonribosomal peptide synthetase, condensation domain"/>
    <property type="match status" value="8"/>
</dbReference>
<evidence type="ECO:0000256" key="3">
    <source>
        <dbReference type="ARBA" id="ARBA00022598"/>
    </source>
</evidence>
<dbReference type="NCBIfam" id="TIGR01733">
    <property type="entry name" value="AA-adenyl-dom"/>
    <property type="match status" value="5"/>
</dbReference>
<keyword evidence="2" id="KW-0597">Phosphoprotein</keyword>
<dbReference type="SUPFAM" id="SSF47336">
    <property type="entry name" value="ACP-like"/>
    <property type="match status" value="6"/>
</dbReference>
<dbReference type="FunFam" id="1.10.1200.10:FF:000005">
    <property type="entry name" value="Nonribosomal peptide synthetase 1"/>
    <property type="match status" value="5"/>
</dbReference>
<keyword evidence="1" id="KW-0596">Phosphopantetheine</keyword>
<feature type="domain" description="Carrier" evidence="5">
    <location>
        <begin position="1902"/>
        <end position="1978"/>
    </location>
</feature>
<dbReference type="STRING" id="2656787.A0A370T9Z5"/>
<feature type="domain" description="Carrier" evidence="5">
    <location>
        <begin position="7214"/>
        <end position="7289"/>
    </location>
</feature>
<dbReference type="PROSITE" id="PS00455">
    <property type="entry name" value="AMP_BINDING"/>
    <property type="match status" value="6"/>
</dbReference>
<dbReference type="PROSITE" id="PS00012">
    <property type="entry name" value="PHOSPHOPANTETHEINE"/>
    <property type="match status" value="2"/>
</dbReference>
<dbReference type="GO" id="GO:0031177">
    <property type="term" value="F:phosphopantetheine binding"/>
    <property type="evidence" value="ECO:0007669"/>
    <property type="project" value="InterPro"/>
</dbReference>
<dbReference type="GO" id="GO:0044550">
    <property type="term" value="P:secondary metabolite biosynthetic process"/>
    <property type="evidence" value="ECO:0007669"/>
    <property type="project" value="TreeGrafter"/>
</dbReference>
<dbReference type="Pfam" id="PF00668">
    <property type="entry name" value="Condensation"/>
    <property type="match status" value="7"/>
</dbReference>
<dbReference type="CDD" id="cd19534">
    <property type="entry name" value="E_NRPS"/>
    <property type="match status" value="1"/>
</dbReference>
<dbReference type="SMART" id="SM00823">
    <property type="entry name" value="PKS_PP"/>
    <property type="match status" value="5"/>
</dbReference>
<organism evidence="6 7">
    <name type="scientific">Venustampulla echinocandica</name>
    <dbReference type="NCBI Taxonomy" id="2656787"/>
    <lineage>
        <taxon>Eukaryota</taxon>
        <taxon>Fungi</taxon>
        <taxon>Dikarya</taxon>
        <taxon>Ascomycota</taxon>
        <taxon>Pezizomycotina</taxon>
        <taxon>Leotiomycetes</taxon>
        <taxon>Helotiales</taxon>
        <taxon>Pleuroascaceae</taxon>
        <taxon>Venustampulla</taxon>
    </lineage>
</organism>
<name>A0A370T9Z5_9HELO</name>
<dbReference type="Gene3D" id="1.10.1200.10">
    <property type="entry name" value="ACP-like"/>
    <property type="match status" value="6"/>
</dbReference>
<sequence>MGEYTEPTAFEIPAEESNYLQNETKVDTCYFPLLTNGVIIEQDASRKGLDMNRYVTPIDLGRLSSSGELRAFCAKHNFDAPALFQFAWSVVLASYIGTQNVNFIAVKSQKEKIEVGICEVELDDGASTIEALKNVEEKMKGSYSTQHRTPLSELQMLMTAEGRPAFNSVVVFQELDERLSRTAAREERLEGDFMCITVRETLSRVEVELAYPSSLLPTAQAQNVASTFSQALMEIVEQPLNKVGEIDLVGLAHLAQIWRWNKEMPRAISKRVNDLIEAQAKLRPEAQAVVAEDGELSYGMLSNLSTRLAHHLVGLGVGPENVVPLSFEKSKWAIVAMLGVIKAGAAIVNLDAQQPMARLNGLMDKLKATLVLTSQRYGKLWEDRMMVFVVDQENIINLAHHAEPPVTTATPNNILYVIFTSGSTGTPKGCVIEHESFLTAAAAHVKASNMTNKSRVFQGTPYTFDVSMLEIFTALSVGACVCSCGDEMAKGGIANVINKLGITWTFMTPSLVRLIEPADVPGLETLALGGEPLSTGDVRVWADRLHLVNGYGPTETSVAATINAPLSLETDPANIGRGVGSLCWIVKADDHNTLVPIGAVGELIVQGPIVARGYFQSPEKTQEVFIEDPPTFAEKLPGLAPMRLYKTGDLVRYNSDGTIQFIGRKDKQVKLRGQRLELGEIESHLSLDSHVRHALVVLPKTGRCKERLVAVLSLHDFPVTSSDPSDIRLVKQEYKDQSRILASQIRESISLHLTKYMVPTVWAILESLPLTTSGKINGRAVTQWLENVSGDVYNEIADVAALDVDETPTSDMEKMLQNIWSEVLNIPTSEIGLNRSFLSIGGDSISAMKMVSRCRNQHIDIAVKDIFLSKGLSELATRVKLSDAPLVQQQEYDTSSELSASQRIATIGQDVLSELGLLSTSQVEDAFICSPMQESIVLTRARFPGTYEIKKVIVLESQDSAILNAQHIRSAWQKVVDRHQSLRAVIVNAIAGIPGDAVFHQVVLKQYDAEVVQVQYNGDATPSSISTYLRSLAPPAYGSSKPEHRLTICNVAGNRSYLMIDVSHAVVDGISAEAILQDLALALEGSLPSGSGPLHGDYISHIQRLPESESIEYWKTTLGSMQPCIVPMYNGDKKSAKQARSMKVAFSQWDELVRFSEANGVTISNVVQTAWALTLRAYTGSNEVLFGYMASGRDLPVPGIESAVGVYLTMVVCHLAFNEAATPAEMAQLAQEHYVSGHPHQYTPLGKIQHAMNTQGMPLFNTIMSFYKPATNAGGDIVSLTAIDEVDPCEFDIAVGAYLSDNDLNISLGYWSSVISDGEMANIANTFSGAISAMLRGSQTIEELDLFNERDRSQVWTWNKQEPLAIEGVVHDYFHEQVLAQPDAPAVFSWDGEFTYRELDQFSNRLAFYLSYRGVGPEILVPHCFDKSKWATVVMVAIMKAGGAGVGLSPAHPVSRLSSIIENCDAKVTIVAPQHAHLFEEINTSTIIVDRQFIQSLPGVVEGSRLPKVHPSNPAFVSFTSGSTGKPKGIVLEHRSLITSIQAHGSEWGIGPGSRVIQFSAYAFDAAVSDTFTTLSRGGCVCIPSEHDRTNDLAAAMTHMEVNWAFLTPRVLGTLSPATVPFLKTVVLGGEAISSEDIDPWTADISLRIVYGPTECTIFSMGTDPLTPASDPTGLGHGVGTRVWITDSKNTDKLAPVGCIGEMLIEGPLVTRGYLNDPERTKISYIGNPKWMPVDANTPPRRFYKTGDLVRYLPDGDMMFIGRKDTQVKIRGQRVELGEIEHAILQNLDSVIHVTVDSVVFPASGQAIVAFIHIEDLSEGKSRSNDLVVPLDQDLTLKLRQLEKALMDSLPTYFVPSLFVPIRFVPMTISGKVDRIQLRQNAIKFTTAEFEMYSLANQHKRAPATEMESKLQQLWAEVLKRDLEAIGADDNFFRLGGDSIVAMKLVNVARAAGFTLGVADIFQSPELSKMAEFLETSEPKDGTTTTEAPAPFQLLSDVSDVDALLSEVSDQYQIPKAHIHDIYPCTPLQEALVAISTTQLGAYVAQNAFHLPADMDVELFKDAWQTMVDTHSILRTRVISPVSTRFLQVVLHQQKISWQEASSLDAYLAQDKKRPIVYGGELTRYGLVKDEKTGRLSFVWTVHHAVYDGWSVPLVLEQVGLIYNEGITPTEAPFNQFIKHLENTSVEDSNNFWRSQLSGETPASFPRLPNAAYQPRTNQTQTLRVDVSAKSDSDITLAIVLRAAWAIVVARYAESNDVVLGLTLSGRDLSVPGIQQTLGPTITTVPLKMHIDSEQTIANYLKDTQKQSIDMMPYQHTGLQKIKRVNAEAMDAANFKNLFVVQPQPGDMVDFLGLEEVKIDTLGFDTYALLVECNYKDNKVDIKASYDDNILPSDQVYRLLNQFEKVILQINEQSATTTLGQIDLFSAQDRKQVWAWNSVAPTSTDECVHNLIRQQVMSHPQAMAVESWDGNVTYQELDDLSSKMAYFLRTTLGVKPEVLVPMCFDKSVWTVVTMISVVKAGGACVMLNPEHPVTRLGALLSDIDSHVLLAAPQNLHLFETLPWTATSVEGTFLKNLPPVAPDQLSQLQVAPTNPAVIIFTSGSTGKPKGIIVQHNALCTVATQHGEGLGFGGVGSRVLQFANYTFDVSVGEIFITLMHGGTICIATEYDRINNLAGVIRSMEIDWTFMTPTVAALLDPKDVPNLKTLVLGGEAVSQSLVDRWSPHLTMIDSYGPAESTIWTSHAMPGPNVAPSNIGFGVGCRLWVVESSDHNRLTPVGCVGELLIEGPVVSRGYLKEPEKTKAAFIENPAWMQQFASGPHRFYKTGDLVRYNSDGSLTIAGRIDSQVKFHGQRIELGEIEFHIRARPEIEAGMVAMPKTGLCNSKLVAVIAITEFEPLALEGDAVALVKPNFKERAQAIVSDIRDGLSDLLPPYMVPTVWMVLDAIPLTASRKINRVPINKWIREVSKEDYLEIVDVTASKNEQPTTSMEKQLTDVWSHILDIPADNIGANRSFLSLGGDSITAMQVVSRCRTMKIQLSVEDILKSKSLAELASRAKSLLGPSISKDEDFDTPFQLSPVQQLYFNDVVPRDGSTKKGVHYNQNVLARFTRHVNAADVAQAITTIVKHHSMLRASFKKDNTGQWMQTVSRDISGSHVFESHGRTSRERMVSVVNNRQAGMDIQNGPIFAVDLFDMADGGQLISLCAHHLVIDLVSWRIILQNLEELLESKSMSIETPVPFQTLNRLQIERSKDLIPSTALPVQLPPADLKYWGMSEMPSWNDVEEINFASSEETTSLLFGTANESLKTEPVEIILAALQQSFRNTFDDRDAPAIFCEGHGRDAWGPQVDASGTVGWFTTFNPIHVSGDSQSDPLDAIRRTKDIRRKIPRNGCDYFSCRHFSPAGIESFRHHKDMEICFNYMGRYQQLERDGALIRQEALQDGEVISPVGEDARRLAVFDISAVVTKGQLKVSFFVNRTTQRMDKIHSWVSQFEQLLQSVAQLLIKASTQQTLSDFPLMSMDYDGLTSFSNTLNEIGVSSSNVEDLYPASAMQEGILISQAREPDAYKVRQIFKVTSNDQSLPIDAATIQNAWQKVVNFHALLRTIFLDSFDESGAGFYDQLVLKDFPADVQILQYDGEGEDVVSFLEEQPSPDYSERRPPHRITLCEATDGIYMHWEISHSLIDGTSMALVMRDFTLAFEDLLPSGTGPLYSDYIAYLKKQPESASLDFWTGYLADIEPCHFPSLRDVPPKEMSNEQHSIVVNLDVECDLQKFCEQHEITVGNLMQAAWGLVLKSYTGSDDVCFGYMAAGRDVPVEDIYNAVGPYINLLVCRLDLSGEVAVGQLLAKLQDEYVDSLPHQHTSLAKIQHALEIPGLALFNTSISLQRLPPPGPEPKIAFEVVDQMDPTEYVLSLDITTGGAEIEVVLTHIISHIPEDRAVNIANTFGTAIKCLMSSYDKTVGSLDLVSEEDKEQISMWSGLSPRPVDSCIHWLIEEQALAQPYEPAVQSWEGDATFTYHELNQAAVRFAQKLKTSGVGPEVLVPLCLKNSAWTIVAMLGVLKAGGAYVMLSPNDTRARLESLIKCTAASVVITSPQYSSLFSDMGVNVISIDGPSFKKLPPAKRFSPNKTTPRNAAMVVYTSGSTGAPRGTILEHRSICTMATRHGPTVSMTQRASVLQFAAYTSSVSNSEILTTLINGGCICIPSDDEKTNDISGAISRMDVNWAFLSPTVAKLVNPSDVPSLQTLVLGGEPVTSSLTKQWKTVQIVNSYGLSECSLWTSNAWQKRSGAVSPSNIGRGIASRLWIADPSNHNRLVPVGAVGELLIDGPLVARGYLETPEAESAFVTEPEWFEEYDETSESEPAHIFKTGDLVRYSSNGMLTFVGRKDSKVKLHGQAIDCSEIENQVAMVLPGSQQVAVEVVSMATQEGKHTLIAFFSENKSTVPNLSGEGLLLPPSDTSRKYLKSMQAELGKVLPQYMIPTVLVPLGSLPLTSSMKLNRRSLQDLSSNFTEDQLALYSLSESAKPKKSAMSSKGKTLSSIWAQALGVPVESIGANDHFFRLGGDSITAMKMVTIARTQGYSITVSDAFQNPQLSAMLKVFRKLNESTELSIIGSEDPDVFSLVDGKADVEPLTEEVAKQCGIDKDLIEDIYPCTPFQEDLMAVETHKLSTNVSRHVYEIPSNVDIPRFRSAWEVLFASSATLRTRIVNTEHGLFQVVLKEKISWQNGESLEQYLNQDKDISVTYGSPLTRYAIVGNPRKRFIVWTAHHSVYDEFTTQLVAQQITSIYTEGVVLEEVTYNKFVHYLGAVDPNSVGSFWRAQLAEESSRYPPLPSTTYQPRTNNRTARTIRASRIDSEVPLSNILRAAWAIVLSVHGNSEDVVFGATLPGRYANLEGSMQVMGPTVSTVPVQISLDRSKSVSDFLRQVNSQAVAMIPYEHTGLKNIQRVSKEAKDAVDFKNLLVIRPTPKHGYPSDFLGLTRKDVDVKSPYAYALVLECNLGENSVEVQVAWDRNVLPAEHIEGIMNQFELIVHQLNDLDMNSAMTVDQIETITAQDLQRIAEWNTERPRALEACVHSFFEEQALKQPNASAVESFDGNFTYALLNDMATRLSQFLVSRGVKLEDKIPICYKKSAWVIVAMFGIMKSGGTFVLLNPESPVDRQRGLINDLGSNMVLCDSHSATAFASVLPSSGVILMDEAFIQNLPVENIAPAIVPPSSAVLVQFTSGSTGKPKGIVLEHRSVCTGLLAHGEQTGMGTHTRTFQFASYTFDNSIEEILSTLMLGGTVCVPSDFDRMNDVSGAMARMRVNWADLTPTVAVLLDPSIIPTMETLVLSGESITKEVVELWADHVKLVNSYGPSECTVATSCNTRLAETRDFSNVGKGFGCTLWIVDPQNHNRLAPIGSIGELLIEGPIVAREYLNDPEKTAASFVRDVPWAKDMPGDLKKFYKTGDLVQYNADSTISFIGRRDNQVKLYGQRIELGEIEHQVKLALPDSTYQVAVEVLTPESRGKNKSLTAFFCQGNSTAVGTDNLILPSQDSLQAMLAELLSKLQSVLPAYMIPAMFIPVSYMPLSTSAKLDRKTLRQMGNQLSGEALASYSVSNVKRGATEKTTNGLGISSQPQTNPGLPSQPRTNPGLSSQPQTNPGRSFQPPTNFAPNTLQPYSLLPKKCDIATLRSDAARQCGVSDEDVEDIYPCTPLQEGLMALTARRELSYISRTIYRLPDSIDLNRFRDTWEHVGRTQSILRTRIVQTASRTFQVVVKDGPEWQSSPTLEEYTAKDLETPMTYGTPLIRYCLINGRDSQSDSFFVYTAHHSVYDGWSDSSLIEGIELAYTHGVASLPDVTQYNKFIQFLENTDVAASNKFWQNQLSGGTPTSFPRLLSPTFEPKPTKVQSRKLELPRTGSTFTLTTLLKAAWSMVLSQYSDSDDVIFDHVLSGRSAPVENIDTMIGPTLCTVPFRVRIDRTKKAEEFLSDIQLQSIEMMPFEQAGVQNIRRLPGVDAGSGSGNLFLIQPALAAGVAGPLGMEIIPTSHDDFETYALLLECHVSDSGPVELLVRFDEAVIDEGEVSWLLTHFEVAARNLLLNPSSQLNEMSLFSENDIHQLMEWVGPPVETCEACVHDLFKTQAELNPSKQAIRSWDGDFTYGQLDSLSTLISSHLRSIGVQQNSYVPLCFNKSAWAIVAMLAVLKAGAAIVMLNPEHPVARLREIVEETGANVILAGLKEAAIVKDLADSVLPVDSSLVVRFGPVPTIGKLFVSPRSPVYVVFTSGSTGKPKGVVIEHKAFVTSARHHSKMIKLNSSSRVLQFAAYTFDISMADIFSTLIVGGTVCVISDTDRTNNLVQAINNLDANWACLTATVAGLFQPSEVPSLKTLTLCGESPTEGNVSTWGGKVEFVNAYGPAEASVYCCIQSNVLATTSPTNIGTGSGLRVWITEKEDPQKLVPVGGVGEMLIEGPSLARGYLNDAGKTRAAFIENPLWMQNYPQIGGNRRLYRTGDMAKYNFDGTVEFCGRRDNQVKFNGQRLETQEIEHHIRSRLDRLDITVDAINLASQNDKKILVAFFYHPDNVSSEWTADELALSLSDTTQNMFVDLRSDLLRSIPSFMIPSLFIPLRGMPINTSFKLNRLVLRQLVNGLNNASFRSYALVDAEKKAPSTALEKQLSSLWASVLGTPQDSIGATDNFFQLGGDSISAMKLVGRLRSAGISMTIVDIFEHPRIVDAATFITTNRSLVTGAPARDISPYKPFSIVGNANLGAFLQKVSEKAVVEKNNIVDVLPTTTSQDIALVGGLTDSRWMLNHFYFDGNGPVDIERVRRSCFKLVQSLEILRTVFILHEGRFLQVVLESLAPKFSVYETDGDIDVFAQRLYEDSFNRDIPLEQPLIQFTVIKQLSSSKHRITMRLSHAQYDGVSISGIWETLMAAFKEQSMPQAPGFSRYAFLSNVVSAKAATKNHWTKLLAGSSMTSLVSRQAPELRKPSDKVATLTRAIRPAALSTPGLTFATTVKAAWSLTLANLSSKPDVVFGNTVNGRSLPIDGVEDIVGPCLNIVPVRVTLQSDWKIIDLLKHVQSQQLLSTPFESMGYRDIFKKCTSWPKWTYFSSIVQHQNIGPNEPIKLDGTTYEPGFMGTDLDLVDVSIVSTPLEDGSMEISLNYSHNIPSELAEELLEMLCEYTMSFSSNPNAPLPNPSAITQQKQVIPLAPKSPGSVASSRTFESLEPKEAAALQTVLKGAWSEVLESPSEIKLESSIFELGGDVVNVAQLAVLLRAKSFSVSVEDLVRFPTIEGQVELLSPQVGTAKQILG</sequence>
<dbReference type="PANTHER" id="PTHR45527:SF16">
    <property type="entry name" value="NONRIBOSOMAL PEPTIDE SYNTHASE ATNA-RELATED"/>
    <property type="match status" value="1"/>
</dbReference>
<dbReference type="GO" id="GO:0043041">
    <property type="term" value="P:amino acid activation for nonribosomal peptide biosynthetic process"/>
    <property type="evidence" value="ECO:0007669"/>
    <property type="project" value="TreeGrafter"/>
</dbReference>
<dbReference type="CDD" id="cd05918">
    <property type="entry name" value="A_NRPS_SidN3_like"/>
    <property type="match status" value="6"/>
</dbReference>
<dbReference type="FunFam" id="3.30.559.30:FF:000003">
    <property type="entry name" value="Nonribosomal peptide synthase SidD"/>
    <property type="match status" value="3"/>
</dbReference>
<dbReference type="SUPFAM" id="SSF56801">
    <property type="entry name" value="Acetyl-CoA synthetase-like"/>
    <property type="match status" value="6"/>
</dbReference>
<dbReference type="GO" id="GO:0016874">
    <property type="term" value="F:ligase activity"/>
    <property type="evidence" value="ECO:0007669"/>
    <property type="project" value="UniProtKB-KW"/>
</dbReference>
<dbReference type="Proteomes" id="UP000254866">
    <property type="component" value="Unassembled WGS sequence"/>
</dbReference>
<evidence type="ECO:0000256" key="1">
    <source>
        <dbReference type="ARBA" id="ARBA00022450"/>
    </source>
</evidence>
<dbReference type="Gene3D" id="3.30.300.30">
    <property type="match status" value="6"/>
</dbReference>
<feature type="domain" description="Carrier" evidence="5">
    <location>
        <begin position="2984"/>
        <end position="3060"/>
    </location>
</feature>
<dbReference type="SMART" id="SM01294">
    <property type="entry name" value="PKS_PP_betabranch"/>
    <property type="match status" value="1"/>
</dbReference>
<evidence type="ECO:0000256" key="2">
    <source>
        <dbReference type="ARBA" id="ARBA00022553"/>
    </source>
</evidence>
<keyword evidence="3" id="KW-0436">Ligase</keyword>
<dbReference type="Gene3D" id="3.40.50.12780">
    <property type="entry name" value="N-terminal domain of ligase-like"/>
    <property type="match status" value="6"/>
</dbReference>
<dbReference type="InterPro" id="IPR010071">
    <property type="entry name" value="AA_adenyl_dom"/>
</dbReference>
<dbReference type="FunFam" id="3.30.559.30:FF:000002">
    <property type="entry name" value="Nonribosomal peptide synthase Pes1"/>
    <property type="match status" value="1"/>
</dbReference>
<dbReference type="InterPro" id="IPR045851">
    <property type="entry name" value="AMP-bd_C_sf"/>
</dbReference>
<dbReference type="FunFam" id="3.30.559.30:FF:000005">
    <property type="entry name" value="Nonribosomal peptide synthase Pes1"/>
    <property type="match status" value="1"/>
</dbReference>
<protein>
    <recommendedName>
        <fullName evidence="5">Carrier domain-containing protein</fullName>
    </recommendedName>
</protein>
<evidence type="ECO:0000313" key="6">
    <source>
        <dbReference type="EMBL" id="RDL30479.1"/>
    </source>
</evidence>
<dbReference type="SUPFAM" id="SSF52777">
    <property type="entry name" value="CoA-dependent acyltransferases"/>
    <property type="match status" value="15"/>
</dbReference>
<dbReference type="FunFam" id="3.30.300.30:FF:000015">
    <property type="entry name" value="Nonribosomal peptide synthase SidD"/>
    <property type="match status" value="6"/>
</dbReference>
<dbReference type="CDD" id="cd19545">
    <property type="entry name" value="FUM14_C_NRPS-like"/>
    <property type="match status" value="3"/>
</dbReference>
<dbReference type="PANTHER" id="PTHR45527">
    <property type="entry name" value="NONRIBOSOMAL PEPTIDE SYNTHETASE"/>
    <property type="match status" value="1"/>
</dbReference>
<proteinExistence type="predicted"/>
<dbReference type="PROSITE" id="PS50075">
    <property type="entry name" value="CARRIER"/>
    <property type="match status" value="6"/>
</dbReference>
<dbReference type="Pfam" id="PF00501">
    <property type="entry name" value="AMP-binding"/>
    <property type="match status" value="6"/>
</dbReference>
<dbReference type="GO" id="GO:0005737">
    <property type="term" value="C:cytoplasm"/>
    <property type="evidence" value="ECO:0007669"/>
    <property type="project" value="TreeGrafter"/>
</dbReference>
<feature type="domain" description="Carrier" evidence="5">
    <location>
        <begin position="4527"/>
        <end position="4603"/>
    </location>
</feature>
<dbReference type="FunFam" id="3.30.559.10:FF:000016">
    <property type="entry name" value="Nonribosomal peptide synthase Pes1"/>
    <property type="match status" value="1"/>
</dbReference>
<dbReference type="EMBL" id="NPIC01000015">
    <property type="protein sequence ID" value="RDL30479.1"/>
    <property type="molecule type" value="Genomic_DNA"/>
</dbReference>
<dbReference type="InterPro" id="IPR020845">
    <property type="entry name" value="AMP-binding_CS"/>
</dbReference>
<dbReference type="InterPro" id="IPR042099">
    <property type="entry name" value="ANL_N_sf"/>
</dbReference>
<evidence type="ECO:0000313" key="7">
    <source>
        <dbReference type="Proteomes" id="UP000254866"/>
    </source>
</evidence>
<gene>
    <name evidence="6" type="ORF">BP5553_10357</name>
</gene>
<accession>A0A370T9Z5</accession>
<dbReference type="NCBIfam" id="NF003417">
    <property type="entry name" value="PRK04813.1"/>
    <property type="match status" value="6"/>
</dbReference>
<feature type="domain" description="Carrier" evidence="5">
    <location>
        <begin position="807"/>
        <end position="883"/>
    </location>
</feature>
<evidence type="ECO:0000259" key="5">
    <source>
        <dbReference type="PROSITE" id="PS50075"/>
    </source>
</evidence>
<dbReference type="GeneID" id="43603206"/>
<dbReference type="InterPro" id="IPR036736">
    <property type="entry name" value="ACP-like_sf"/>
</dbReference>
<dbReference type="CDD" id="cd19542">
    <property type="entry name" value="CT_NRPS-like"/>
    <property type="match status" value="3"/>
</dbReference>
<dbReference type="InterPro" id="IPR009081">
    <property type="entry name" value="PP-bd_ACP"/>
</dbReference>
<feature type="domain" description="Carrier" evidence="5">
    <location>
        <begin position="6650"/>
        <end position="6726"/>
    </location>
</feature>
<evidence type="ECO:0000256" key="4">
    <source>
        <dbReference type="SAM" id="MobiDB-lite"/>
    </source>
</evidence>
<dbReference type="RefSeq" id="XP_031865004.1">
    <property type="nucleotide sequence ID" value="XM_032018980.1"/>
</dbReference>
<dbReference type="OrthoDB" id="416786at2759"/>
<dbReference type="InterPro" id="IPR001242">
    <property type="entry name" value="Condensation_dom"/>
</dbReference>
<dbReference type="Pfam" id="PF00550">
    <property type="entry name" value="PP-binding"/>
    <property type="match status" value="6"/>
</dbReference>
<dbReference type="InterPro" id="IPR006162">
    <property type="entry name" value="Ppantetheine_attach_site"/>
</dbReference>